<keyword evidence="3" id="KW-1185">Reference proteome</keyword>
<dbReference type="PANTHER" id="PTHR31441">
    <property type="entry name" value="FOLLICULIN FAMILY MEMBER"/>
    <property type="match status" value="1"/>
</dbReference>
<evidence type="ECO:0000259" key="1">
    <source>
        <dbReference type="PROSITE" id="PS51834"/>
    </source>
</evidence>
<dbReference type="Pfam" id="PF11704">
    <property type="entry name" value="Folliculin"/>
    <property type="match status" value="1"/>
</dbReference>
<gene>
    <name evidence="2" type="ORF">DAKH74_004320</name>
</gene>
<dbReference type="GO" id="GO:0005096">
    <property type="term" value="F:GTPase activator activity"/>
    <property type="evidence" value="ECO:0007669"/>
    <property type="project" value="InterPro"/>
</dbReference>
<dbReference type="PROSITE" id="PS51834">
    <property type="entry name" value="DENN_FLCN_SMCR8"/>
    <property type="match status" value="1"/>
</dbReference>
<evidence type="ECO:0000313" key="3">
    <source>
        <dbReference type="Proteomes" id="UP001377567"/>
    </source>
</evidence>
<name>A0AAV5RT27_MAUHU</name>
<evidence type="ECO:0000313" key="2">
    <source>
        <dbReference type="EMBL" id="GMM53816.1"/>
    </source>
</evidence>
<dbReference type="AlphaFoldDB" id="A0AAV5RT27"/>
<dbReference type="PANTHER" id="PTHR31441:SF2">
    <property type="entry name" value="FOLLICULIN"/>
    <property type="match status" value="1"/>
</dbReference>
<dbReference type="InterPro" id="IPR037520">
    <property type="entry name" value="Folliculin/SMCR8_longin"/>
</dbReference>
<protein>
    <submittedName>
        <fullName evidence="2">Lst7 protein</fullName>
    </submittedName>
</protein>
<feature type="domain" description="UDENN FLCN/SMCR8-type" evidence="1">
    <location>
        <begin position="52"/>
        <end position="240"/>
    </location>
</feature>
<dbReference type="Proteomes" id="UP001377567">
    <property type="component" value="Unassembled WGS sequence"/>
</dbReference>
<sequence length="240" mass="27781">MPPILLSLAHFCDKHGPKVIMVTQMGDDDDPQGKSLLVPEYSTESYCESCLLHLPREQEIGTRSMRTTVESSSYVSTQYSTTRYQLLSYITRKAFSEESMIYDGSPLVFFDDIRGLNLVIGFKLYDENARGNERRYCFIFTLDSRDQEQAMKVLADHWVLILRSFHKMIEFIKGRHESKQTRERQSSTASNPFLGDYLKVNKQKTATNLITLTNDDYLFVRIHKWNVFLLSSLIATTMKS</sequence>
<dbReference type="EMBL" id="BTGD01000001">
    <property type="protein sequence ID" value="GMM53816.1"/>
    <property type="molecule type" value="Genomic_DNA"/>
</dbReference>
<organism evidence="2 3">
    <name type="scientific">Maudiozyma humilis</name>
    <name type="common">Sour dough yeast</name>
    <name type="synonym">Kazachstania humilis</name>
    <dbReference type="NCBI Taxonomy" id="51915"/>
    <lineage>
        <taxon>Eukaryota</taxon>
        <taxon>Fungi</taxon>
        <taxon>Dikarya</taxon>
        <taxon>Ascomycota</taxon>
        <taxon>Saccharomycotina</taxon>
        <taxon>Saccharomycetes</taxon>
        <taxon>Saccharomycetales</taxon>
        <taxon>Saccharomycetaceae</taxon>
        <taxon>Maudiozyma</taxon>
    </lineage>
</organism>
<comment type="caution">
    <text evidence="2">The sequence shown here is derived from an EMBL/GenBank/DDBJ whole genome shotgun (WGS) entry which is preliminary data.</text>
</comment>
<dbReference type="GO" id="GO:1904263">
    <property type="term" value="P:positive regulation of TORC1 signaling"/>
    <property type="evidence" value="ECO:0007669"/>
    <property type="project" value="TreeGrafter"/>
</dbReference>
<dbReference type="GO" id="GO:0005829">
    <property type="term" value="C:cytosol"/>
    <property type="evidence" value="ECO:0007669"/>
    <property type="project" value="TreeGrafter"/>
</dbReference>
<accession>A0AAV5RT27</accession>
<dbReference type="InterPro" id="IPR037521">
    <property type="entry name" value="FLCN/SMCR8_DENN"/>
</dbReference>
<reference evidence="2 3" key="1">
    <citation type="journal article" date="2023" name="Elife">
        <title>Identification of key yeast species and microbe-microbe interactions impacting larval growth of Drosophila in the wild.</title>
        <authorList>
            <person name="Mure A."/>
            <person name="Sugiura Y."/>
            <person name="Maeda R."/>
            <person name="Honda K."/>
            <person name="Sakurai N."/>
            <person name="Takahashi Y."/>
            <person name="Watada M."/>
            <person name="Katoh T."/>
            <person name="Gotoh A."/>
            <person name="Gotoh Y."/>
            <person name="Taniguchi I."/>
            <person name="Nakamura K."/>
            <person name="Hayashi T."/>
            <person name="Katayama T."/>
            <person name="Uemura T."/>
            <person name="Hattori Y."/>
        </authorList>
    </citation>
    <scope>NUCLEOTIDE SEQUENCE [LARGE SCALE GENOMIC DNA]</scope>
    <source>
        <strain evidence="2 3">KH-74</strain>
    </source>
</reference>
<dbReference type="InterPro" id="IPR021713">
    <property type="entry name" value="Folliculin"/>
</dbReference>
<proteinExistence type="predicted"/>